<accession>A0A1B7MDV6</accession>
<evidence type="ECO:0000256" key="2">
    <source>
        <dbReference type="ARBA" id="ARBA00022448"/>
    </source>
</evidence>
<dbReference type="InParanoid" id="A0A1B7MDV6"/>
<reference evidence="3 4" key="1">
    <citation type="submission" date="2016-06" db="EMBL/GenBank/DDBJ databases">
        <title>Comparative genomics of the ectomycorrhizal sister species Rhizopogon vinicolor and Rhizopogon vesiculosus (Basidiomycota: Boletales) reveals a divergence of the mating type B locus.</title>
        <authorList>
            <consortium name="DOE Joint Genome Institute"/>
            <person name="Mujic A.B."/>
            <person name="Kuo A."/>
            <person name="Tritt A."/>
            <person name="Lipzen A."/>
            <person name="Chen C."/>
            <person name="Johnson J."/>
            <person name="Sharma A."/>
            <person name="Barry K."/>
            <person name="Grigoriev I.V."/>
            <person name="Spatafora J.W."/>
        </authorList>
    </citation>
    <scope>NUCLEOTIDE SEQUENCE [LARGE SCALE GENOMIC DNA]</scope>
    <source>
        <strain evidence="3 4">AM-OR11-026</strain>
    </source>
</reference>
<dbReference type="EMBL" id="KV449957">
    <property type="protein sequence ID" value="OAX30768.1"/>
    <property type="molecule type" value="Genomic_DNA"/>
</dbReference>
<dbReference type="STRING" id="1314800.A0A1B7MDV6"/>
<keyword evidence="2" id="KW-0813">Transport</keyword>
<dbReference type="GO" id="GO:0042907">
    <property type="term" value="F:xanthine transmembrane transporter activity"/>
    <property type="evidence" value="ECO:0007669"/>
    <property type="project" value="TreeGrafter"/>
</dbReference>
<dbReference type="PANTHER" id="PTHR42810">
    <property type="entry name" value="PURINE PERMEASE C1399.01C-RELATED"/>
    <property type="match status" value="1"/>
</dbReference>
<sequence length="111" mass="11831">MEAIGDITASAEVSRLRVEGEEFDSRIQGGILSDGIGGFVSALFTVTPLSIFSQFDNFLLYRCAWSHLVWVDGVVSSSSSSVHSESFPGSSSQGRNVYIALGHAEVSGRVT</sequence>
<dbReference type="AlphaFoldDB" id="A0A1B7MDV6"/>
<evidence type="ECO:0000313" key="3">
    <source>
        <dbReference type="EMBL" id="OAX30768.1"/>
    </source>
</evidence>
<keyword evidence="4" id="KW-1185">Reference proteome</keyword>
<name>A0A1B7MDV6_9AGAM</name>
<dbReference type="OrthoDB" id="1641903at2759"/>
<protein>
    <submittedName>
        <fullName evidence="3">Uncharacterized protein</fullName>
    </submittedName>
</protein>
<evidence type="ECO:0000256" key="1">
    <source>
        <dbReference type="ARBA" id="ARBA00008821"/>
    </source>
</evidence>
<dbReference type="PANTHER" id="PTHR42810:SF2">
    <property type="entry name" value="PURINE PERMEASE C1399.01C-RELATED"/>
    <property type="match status" value="1"/>
</dbReference>
<evidence type="ECO:0000313" key="4">
    <source>
        <dbReference type="Proteomes" id="UP000092154"/>
    </source>
</evidence>
<dbReference type="GO" id="GO:0000324">
    <property type="term" value="C:fungal-type vacuole"/>
    <property type="evidence" value="ECO:0007669"/>
    <property type="project" value="TreeGrafter"/>
</dbReference>
<comment type="similarity">
    <text evidence="1">Belongs to the nucleobase:cation symporter-2 (NCS2) (TC 2.A.40) family.</text>
</comment>
<proteinExistence type="inferred from homology"/>
<dbReference type="GO" id="GO:0005886">
    <property type="term" value="C:plasma membrane"/>
    <property type="evidence" value="ECO:0007669"/>
    <property type="project" value="TreeGrafter"/>
</dbReference>
<organism evidence="3 4">
    <name type="scientific">Rhizopogon vinicolor AM-OR11-026</name>
    <dbReference type="NCBI Taxonomy" id="1314800"/>
    <lineage>
        <taxon>Eukaryota</taxon>
        <taxon>Fungi</taxon>
        <taxon>Dikarya</taxon>
        <taxon>Basidiomycota</taxon>
        <taxon>Agaricomycotina</taxon>
        <taxon>Agaricomycetes</taxon>
        <taxon>Agaricomycetidae</taxon>
        <taxon>Boletales</taxon>
        <taxon>Suillineae</taxon>
        <taxon>Rhizopogonaceae</taxon>
        <taxon>Rhizopogon</taxon>
    </lineage>
</organism>
<gene>
    <name evidence="3" type="ORF">K503DRAFT_870886</name>
</gene>
<dbReference type="Proteomes" id="UP000092154">
    <property type="component" value="Unassembled WGS sequence"/>
</dbReference>